<proteinExistence type="predicted"/>
<sequence>MPSKQSNSTPLNKWGYIILLIVLFAAAILTLLYRKSARPVLQRLHDKNITYKTYEGTIGTRTKIMLPDNTPVILNSHSRLLVPSNFAQQRIVLLDGEAYFDSTAHPITVKTNIVTMSTQAPSIFKLRCFEAQQGATAYVLQGQVKVVKSYHSATDNQPEILGPGNMILANKEIDLMEKETYHPVDMEVWRQEKLMFHDEPFMNAVHKLEDWYSTEIYVEGDVSGAGNVDGDFQGKTLQEVMDEMKKTAKFVYKVKKDKIVVEF</sequence>
<accession>A0A7K1UB68</accession>
<name>A0A7K1UB68_9BACT</name>
<keyword evidence="1" id="KW-0812">Transmembrane</keyword>
<dbReference type="PANTHER" id="PTHR30273:SF2">
    <property type="entry name" value="PROTEIN FECR"/>
    <property type="match status" value="1"/>
</dbReference>
<dbReference type="EMBL" id="WRXN01000015">
    <property type="protein sequence ID" value="MVT11627.1"/>
    <property type="molecule type" value="Genomic_DNA"/>
</dbReference>
<dbReference type="InterPro" id="IPR032508">
    <property type="entry name" value="FecR_C"/>
</dbReference>
<dbReference type="InterPro" id="IPR012373">
    <property type="entry name" value="Ferrdict_sens_TM"/>
</dbReference>
<evidence type="ECO:0000313" key="5">
    <source>
        <dbReference type="Proteomes" id="UP000461730"/>
    </source>
</evidence>
<feature type="domain" description="Protein FecR C-terminal" evidence="3">
    <location>
        <begin position="193"/>
        <end position="261"/>
    </location>
</feature>
<dbReference type="Proteomes" id="UP000461730">
    <property type="component" value="Unassembled WGS sequence"/>
</dbReference>
<evidence type="ECO:0000259" key="2">
    <source>
        <dbReference type="Pfam" id="PF04773"/>
    </source>
</evidence>
<feature type="transmembrane region" description="Helical" evidence="1">
    <location>
        <begin position="14"/>
        <end position="33"/>
    </location>
</feature>
<dbReference type="Gene3D" id="3.55.50.30">
    <property type="match status" value="1"/>
</dbReference>
<comment type="caution">
    <text evidence="4">The sequence shown here is derived from an EMBL/GenBank/DDBJ whole genome shotgun (WGS) entry which is preliminary data.</text>
</comment>
<dbReference type="Pfam" id="PF04773">
    <property type="entry name" value="FecR"/>
    <property type="match status" value="1"/>
</dbReference>
<keyword evidence="1" id="KW-0472">Membrane</keyword>
<dbReference type="InterPro" id="IPR006860">
    <property type="entry name" value="FecR"/>
</dbReference>
<dbReference type="GO" id="GO:0016989">
    <property type="term" value="F:sigma factor antagonist activity"/>
    <property type="evidence" value="ECO:0007669"/>
    <property type="project" value="TreeGrafter"/>
</dbReference>
<reference evidence="4 5" key="1">
    <citation type="submission" date="2019-12" db="EMBL/GenBank/DDBJ databases">
        <title>Chitinophaga sp. strain ysch24 (GDMCC 1.1355), whole genome shotgun sequence.</title>
        <authorList>
            <person name="Zhang X."/>
        </authorList>
    </citation>
    <scope>NUCLEOTIDE SEQUENCE [LARGE SCALE GENOMIC DNA]</scope>
    <source>
        <strain evidence="5">ysch24</strain>
    </source>
</reference>
<gene>
    <name evidence="4" type="ORF">GO493_25415</name>
</gene>
<evidence type="ECO:0000313" key="4">
    <source>
        <dbReference type="EMBL" id="MVT11627.1"/>
    </source>
</evidence>
<organism evidence="4 5">
    <name type="scientific">Chitinophaga tropicalis</name>
    <dbReference type="NCBI Taxonomy" id="2683588"/>
    <lineage>
        <taxon>Bacteria</taxon>
        <taxon>Pseudomonadati</taxon>
        <taxon>Bacteroidota</taxon>
        <taxon>Chitinophagia</taxon>
        <taxon>Chitinophagales</taxon>
        <taxon>Chitinophagaceae</taxon>
        <taxon>Chitinophaga</taxon>
    </lineage>
</organism>
<dbReference type="RefSeq" id="WP_157309052.1">
    <property type="nucleotide sequence ID" value="NZ_WRXN01000015.1"/>
</dbReference>
<feature type="domain" description="FecR protein" evidence="2">
    <location>
        <begin position="58"/>
        <end position="145"/>
    </location>
</feature>
<evidence type="ECO:0000259" key="3">
    <source>
        <dbReference type="Pfam" id="PF16344"/>
    </source>
</evidence>
<dbReference type="Pfam" id="PF16344">
    <property type="entry name" value="FecR_C"/>
    <property type="match status" value="1"/>
</dbReference>
<dbReference type="AlphaFoldDB" id="A0A7K1UB68"/>
<keyword evidence="1" id="KW-1133">Transmembrane helix</keyword>
<protein>
    <submittedName>
        <fullName evidence="4">DUF4974 domain-containing protein</fullName>
    </submittedName>
</protein>
<keyword evidence="5" id="KW-1185">Reference proteome</keyword>
<evidence type="ECO:0000256" key="1">
    <source>
        <dbReference type="SAM" id="Phobius"/>
    </source>
</evidence>
<dbReference type="Gene3D" id="2.60.120.1440">
    <property type="match status" value="1"/>
</dbReference>
<dbReference type="PANTHER" id="PTHR30273">
    <property type="entry name" value="PERIPLASMIC SIGNAL SENSOR AND SIGMA FACTOR ACTIVATOR FECR-RELATED"/>
    <property type="match status" value="1"/>
</dbReference>